<feature type="domain" description="Reverse transcriptase" evidence="1">
    <location>
        <begin position="359"/>
        <end position="534"/>
    </location>
</feature>
<dbReference type="SUPFAM" id="SSF56672">
    <property type="entry name" value="DNA/RNA polymerases"/>
    <property type="match status" value="1"/>
</dbReference>
<dbReference type="CDD" id="cd01647">
    <property type="entry name" value="RT_LTR"/>
    <property type="match status" value="1"/>
</dbReference>
<dbReference type="STRING" id="75913.A0A0K0FQY8"/>
<dbReference type="WBParaSite" id="SVE_1220200.1">
    <property type="protein sequence ID" value="SVE_1220200.1"/>
    <property type="gene ID" value="SVE_1220200"/>
</dbReference>
<accession>A0A0K0FQY8</accession>
<organism evidence="2 3">
    <name type="scientific">Strongyloides venezuelensis</name>
    <name type="common">Threadworm</name>
    <dbReference type="NCBI Taxonomy" id="75913"/>
    <lineage>
        <taxon>Eukaryota</taxon>
        <taxon>Metazoa</taxon>
        <taxon>Ecdysozoa</taxon>
        <taxon>Nematoda</taxon>
        <taxon>Chromadorea</taxon>
        <taxon>Rhabditida</taxon>
        <taxon>Tylenchina</taxon>
        <taxon>Panagrolaimomorpha</taxon>
        <taxon>Strongyloidoidea</taxon>
        <taxon>Strongyloididae</taxon>
        <taxon>Strongyloides</taxon>
    </lineage>
</organism>
<reference evidence="3" key="2">
    <citation type="submission" date="2015-08" db="UniProtKB">
        <authorList>
            <consortium name="WormBaseParasite"/>
        </authorList>
    </citation>
    <scope>IDENTIFICATION</scope>
</reference>
<dbReference type="AlphaFoldDB" id="A0A0K0FQY8"/>
<dbReference type="InterPro" id="IPR043128">
    <property type="entry name" value="Rev_trsase/Diguanyl_cyclase"/>
</dbReference>
<reference evidence="2" key="1">
    <citation type="submission" date="2014-07" db="EMBL/GenBank/DDBJ databases">
        <authorList>
            <person name="Martin A.A"/>
            <person name="De Silva N."/>
        </authorList>
    </citation>
    <scope>NUCLEOTIDE SEQUENCE</scope>
</reference>
<protein>
    <submittedName>
        <fullName evidence="3">Reverse transcriptase domain-containing protein</fullName>
    </submittedName>
</protein>
<proteinExistence type="predicted"/>
<dbReference type="InterPro" id="IPR043502">
    <property type="entry name" value="DNA/RNA_pol_sf"/>
</dbReference>
<dbReference type="InterPro" id="IPR000477">
    <property type="entry name" value="RT_dom"/>
</dbReference>
<dbReference type="PANTHER" id="PTHR33064:SF37">
    <property type="entry name" value="RIBONUCLEASE H"/>
    <property type="match status" value="1"/>
</dbReference>
<dbReference type="InterPro" id="IPR051320">
    <property type="entry name" value="Viral_Replic_Matur_Polypro"/>
</dbReference>
<dbReference type="PANTHER" id="PTHR33064">
    <property type="entry name" value="POL PROTEIN"/>
    <property type="match status" value="1"/>
</dbReference>
<dbReference type="Gene3D" id="3.10.10.10">
    <property type="entry name" value="HIV Type 1 Reverse Transcriptase, subunit A, domain 1"/>
    <property type="match status" value="1"/>
</dbReference>
<evidence type="ECO:0000259" key="1">
    <source>
        <dbReference type="PROSITE" id="PS50878"/>
    </source>
</evidence>
<dbReference type="Gene3D" id="3.30.70.270">
    <property type="match status" value="1"/>
</dbReference>
<dbReference type="PROSITE" id="PS50878">
    <property type="entry name" value="RT_POL"/>
    <property type="match status" value="1"/>
</dbReference>
<keyword evidence="2" id="KW-1185">Reference proteome</keyword>
<name>A0A0K0FQY8_STRVS</name>
<evidence type="ECO:0000313" key="2">
    <source>
        <dbReference type="Proteomes" id="UP000035680"/>
    </source>
</evidence>
<dbReference type="Proteomes" id="UP000035680">
    <property type="component" value="Unassembled WGS sequence"/>
</dbReference>
<evidence type="ECO:0000313" key="3">
    <source>
        <dbReference type="WBParaSite" id="SVE_1220200.1"/>
    </source>
</evidence>
<sequence>MPSSINKLNLLLANMGTQPVPELELDNQGQIKLSSLPSTIEEDMQSLLETTMSSINMFMTNKIILTFRLPRKHTLTESNAFLEEIESLNIDDYEKINIIISQVHDFTKDAALMIPDKSDFIKFCNQLKDNLYLLQNNRNEVKKELLKIRPYSRDTIINFLYRLGAQIQISNETLTNNLIDVDIFDIHVGVLSKTKIKLFRVLNSHLDNVAELKKEAMSQSKNNTFNKKGDSVQKSNNKPVFSKKKQKIHVVDKEDEKDEEDFIEEILIVNDKQLKKTENIVIDDKKLNVKASLYTVSDVSLISKNVFHTLKSIDKAVIPSQVILPIQWSMIENKPTASKIRPILKTQIEAISKKIKILLDKKIIKPCMSEWNSYLVPIKKEDKDESISYRLCVDYKSLNKQIRKPVSILFQSKQILAEMFNKKWSSVIDLKHDYYNLRVDEKLQDMLVFTFLSKQYTFQALPQGITIGLYAFQTILQNNMKNLLNKYKGNIHIFIDDLLISTISEDENIKIVHEVCQRLEKLQLNVNVQKMQLL</sequence>
<dbReference type="Pfam" id="PF00078">
    <property type="entry name" value="RVT_1"/>
    <property type="match status" value="1"/>
</dbReference>